<evidence type="ECO:0000256" key="4">
    <source>
        <dbReference type="ARBA" id="ARBA00023125"/>
    </source>
</evidence>
<accession>A0AA42CVW1</accession>
<sequence length="466" mass="50716">MTIWTPELSSQGPRYKALADAIAEAISEGTLSANTRLPPQRRLADALGVTVGTITRAYSEAEQRGLVTARVGSGTYVRDSTPAFGFSHIAPQVQQEDDSIDLSLSLPPPTPERAAGLQRAMKQLSGSMPAMADALSYQPEAGMASSRQTLSHWMGTLGLPVQPEELLINQGGMHGIFITLLALLAPGERIASEELSYPGLISAVQQLHLKTVTVGQDSDGIDVTGLMRRYEQQPFKALYVMPEHHNPTTVAMSQARREALVAFAREKDIWLIEDGVLFVPEAARRGTPLYRLAPERTIYLFSLAKLLGGGLRTGVMRAPEALHARLNAAIRAQSWMPPPLMASLACAWIEHGDADRLLAWQHEELCIRQAMGRDALRGHDVHGHEHGFYLWIVLPAGQRASRLIDELARQHVYLTPGEAFCVGSTAAPQAVRLCLSAAASREQLARALAILKHALDNPAPALWETV</sequence>
<comment type="similarity">
    <text evidence="1">In the C-terminal section; belongs to the class-I pyridoxal-phosphate-dependent aminotransferase family.</text>
</comment>
<dbReference type="Proteomes" id="UP001165678">
    <property type="component" value="Unassembled WGS sequence"/>
</dbReference>
<evidence type="ECO:0000256" key="1">
    <source>
        <dbReference type="ARBA" id="ARBA00005384"/>
    </source>
</evidence>
<evidence type="ECO:0000256" key="5">
    <source>
        <dbReference type="ARBA" id="ARBA00023163"/>
    </source>
</evidence>
<proteinExistence type="inferred from homology"/>
<keyword evidence="7" id="KW-0808">Transferase</keyword>
<dbReference type="SUPFAM" id="SSF46785">
    <property type="entry name" value="Winged helix' DNA-binding domain"/>
    <property type="match status" value="1"/>
</dbReference>
<dbReference type="Gene3D" id="1.10.10.10">
    <property type="entry name" value="Winged helix-like DNA-binding domain superfamily/Winged helix DNA-binding domain"/>
    <property type="match status" value="1"/>
</dbReference>
<dbReference type="AlphaFoldDB" id="A0AA42CVW1"/>
<keyword evidence="3" id="KW-0805">Transcription regulation</keyword>
<evidence type="ECO:0000313" key="8">
    <source>
        <dbReference type="Proteomes" id="UP001165678"/>
    </source>
</evidence>
<organism evidence="7 8">
    <name type="scientific">Larsenimonas rhizosphaerae</name>
    <dbReference type="NCBI Taxonomy" id="2944682"/>
    <lineage>
        <taxon>Bacteria</taxon>
        <taxon>Pseudomonadati</taxon>
        <taxon>Pseudomonadota</taxon>
        <taxon>Gammaproteobacteria</taxon>
        <taxon>Oceanospirillales</taxon>
        <taxon>Halomonadaceae</taxon>
        <taxon>Larsenimonas</taxon>
    </lineage>
</organism>
<dbReference type="PANTHER" id="PTHR46577:SF1">
    <property type="entry name" value="HTH-TYPE TRANSCRIPTIONAL REGULATORY PROTEIN GABR"/>
    <property type="match status" value="1"/>
</dbReference>
<gene>
    <name evidence="7" type="ORF">OQ287_13760</name>
</gene>
<dbReference type="InterPro" id="IPR004839">
    <property type="entry name" value="Aminotransferase_I/II_large"/>
</dbReference>
<keyword evidence="7" id="KW-0032">Aminotransferase</keyword>
<evidence type="ECO:0000256" key="2">
    <source>
        <dbReference type="ARBA" id="ARBA00022898"/>
    </source>
</evidence>
<dbReference type="GO" id="GO:0003700">
    <property type="term" value="F:DNA-binding transcription factor activity"/>
    <property type="evidence" value="ECO:0007669"/>
    <property type="project" value="InterPro"/>
</dbReference>
<dbReference type="InterPro" id="IPR036390">
    <property type="entry name" value="WH_DNA-bd_sf"/>
</dbReference>
<dbReference type="Pfam" id="PF00392">
    <property type="entry name" value="GntR"/>
    <property type="match status" value="1"/>
</dbReference>
<dbReference type="Gene3D" id="3.90.1150.10">
    <property type="entry name" value="Aspartate Aminotransferase, domain 1"/>
    <property type="match status" value="1"/>
</dbReference>
<dbReference type="PANTHER" id="PTHR46577">
    <property type="entry name" value="HTH-TYPE TRANSCRIPTIONAL REGULATORY PROTEIN GABR"/>
    <property type="match status" value="1"/>
</dbReference>
<dbReference type="GO" id="GO:0003677">
    <property type="term" value="F:DNA binding"/>
    <property type="evidence" value="ECO:0007669"/>
    <property type="project" value="UniProtKB-KW"/>
</dbReference>
<dbReference type="InterPro" id="IPR015422">
    <property type="entry name" value="PyrdxlP-dep_Trfase_small"/>
</dbReference>
<dbReference type="GO" id="GO:0030170">
    <property type="term" value="F:pyridoxal phosphate binding"/>
    <property type="evidence" value="ECO:0007669"/>
    <property type="project" value="InterPro"/>
</dbReference>
<feature type="domain" description="HTH gntR-type" evidence="6">
    <location>
        <begin position="12"/>
        <end position="80"/>
    </location>
</feature>
<dbReference type="InterPro" id="IPR000524">
    <property type="entry name" value="Tscrpt_reg_HTH_GntR"/>
</dbReference>
<dbReference type="Gene3D" id="3.40.640.10">
    <property type="entry name" value="Type I PLP-dependent aspartate aminotransferase-like (Major domain)"/>
    <property type="match status" value="1"/>
</dbReference>
<dbReference type="InterPro" id="IPR036388">
    <property type="entry name" value="WH-like_DNA-bd_sf"/>
</dbReference>
<dbReference type="GO" id="GO:0008483">
    <property type="term" value="F:transaminase activity"/>
    <property type="evidence" value="ECO:0007669"/>
    <property type="project" value="UniProtKB-KW"/>
</dbReference>
<dbReference type="InterPro" id="IPR051446">
    <property type="entry name" value="HTH_trans_reg/aminotransferase"/>
</dbReference>
<dbReference type="InterPro" id="IPR015424">
    <property type="entry name" value="PyrdxlP-dep_Trfase"/>
</dbReference>
<keyword evidence="8" id="KW-1185">Reference proteome</keyword>
<keyword evidence="2" id="KW-0663">Pyridoxal phosphate</keyword>
<comment type="caution">
    <text evidence="7">The sequence shown here is derived from an EMBL/GenBank/DDBJ whole genome shotgun (WGS) entry which is preliminary data.</text>
</comment>
<keyword evidence="4" id="KW-0238">DNA-binding</keyword>
<protein>
    <submittedName>
        <fullName evidence="7">PLP-dependent aminotransferase family protein</fullName>
    </submittedName>
</protein>
<name>A0AA42CVW1_9GAMM</name>
<evidence type="ECO:0000313" key="7">
    <source>
        <dbReference type="EMBL" id="MCX2525306.1"/>
    </source>
</evidence>
<dbReference type="Pfam" id="PF00155">
    <property type="entry name" value="Aminotran_1_2"/>
    <property type="match status" value="1"/>
</dbReference>
<keyword evidence="5" id="KW-0804">Transcription</keyword>
<dbReference type="SMART" id="SM00345">
    <property type="entry name" value="HTH_GNTR"/>
    <property type="match status" value="1"/>
</dbReference>
<dbReference type="SUPFAM" id="SSF53383">
    <property type="entry name" value="PLP-dependent transferases"/>
    <property type="match status" value="1"/>
</dbReference>
<dbReference type="InterPro" id="IPR015421">
    <property type="entry name" value="PyrdxlP-dep_Trfase_major"/>
</dbReference>
<reference evidence="7" key="1">
    <citation type="submission" date="2022-11" db="EMBL/GenBank/DDBJ databases">
        <title>Larsenimonas rhizosphaerae sp. nov., isolated from a tidal mudflat.</title>
        <authorList>
            <person name="Lee S.D."/>
            <person name="Kim I.S."/>
        </authorList>
    </citation>
    <scope>NUCLEOTIDE SEQUENCE</scope>
    <source>
        <strain evidence="7">GH2-1</strain>
    </source>
</reference>
<evidence type="ECO:0000256" key="3">
    <source>
        <dbReference type="ARBA" id="ARBA00023015"/>
    </source>
</evidence>
<dbReference type="PROSITE" id="PS50949">
    <property type="entry name" value="HTH_GNTR"/>
    <property type="match status" value="1"/>
</dbReference>
<dbReference type="CDD" id="cd00609">
    <property type="entry name" value="AAT_like"/>
    <property type="match status" value="1"/>
</dbReference>
<dbReference type="CDD" id="cd07377">
    <property type="entry name" value="WHTH_GntR"/>
    <property type="match status" value="1"/>
</dbReference>
<dbReference type="EMBL" id="JAPIVE010000004">
    <property type="protein sequence ID" value="MCX2525306.1"/>
    <property type="molecule type" value="Genomic_DNA"/>
</dbReference>
<evidence type="ECO:0000259" key="6">
    <source>
        <dbReference type="PROSITE" id="PS50949"/>
    </source>
</evidence>